<feature type="transmembrane region" description="Helical" evidence="5">
    <location>
        <begin position="41"/>
        <end position="64"/>
    </location>
</feature>
<feature type="transmembrane region" description="Helical" evidence="5">
    <location>
        <begin position="325"/>
        <end position="348"/>
    </location>
</feature>
<feature type="signal peptide" evidence="6">
    <location>
        <begin position="1"/>
        <end position="15"/>
    </location>
</feature>
<evidence type="ECO:0000313" key="7">
    <source>
        <dbReference type="EMBL" id="CAG8620456.1"/>
    </source>
</evidence>
<gene>
    <name evidence="7" type="ORF">ALEPTO_LOCUS8944</name>
</gene>
<evidence type="ECO:0000256" key="1">
    <source>
        <dbReference type="ARBA" id="ARBA00004141"/>
    </source>
</evidence>
<protein>
    <submittedName>
        <fullName evidence="7">825_t:CDS:1</fullName>
    </submittedName>
</protein>
<evidence type="ECO:0000256" key="4">
    <source>
        <dbReference type="ARBA" id="ARBA00023136"/>
    </source>
</evidence>
<keyword evidence="3 5" id="KW-1133">Transmembrane helix</keyword>
<dbReference type="PANTHER" id="PTHR31794">
    <property type="entry name" value="AUXIN EFFLUX TRANSPORTER FAMILY PROTEIN (EUROFUNG)"/>
    <property type="match status" value="1"/>
</dbReference>
<keyword evidence="4 5" id="KW-0472">Membrane</keyword>
<evidence type="ECO:0000256" key="3">
    <source>
        <dbReference type="ARBA" id="ARBA00022989"/>
    </source>
</evidence>
<evidence type="ECO:0000256" key="2">
    <source>
        <dbReference type="ARBA" id="ARBA00022692"/>
    </source>
</evidence>
<dbReference type="EMBL" id="CAJVPS010005964">
    <property type="protein sequence ID" value="CAG8620456.1"/>
    <property type="molecule type" value="Genomic_DNA"/>
</dbReference>
<dbReference type="GO" id="GO:0016020">
    <property type="term" value="C:membrane"/>
    <property type="evidence" value="ECO:0007669"/>
    <property type="project" value="UniProtKB-SubCell"/>
</dbReference>
<feature type="transmembrane region" description="Helical" evidence="5">
    <location>
        <begin position="6"/>
        <end position="29"/>
    </location>
</feature>
<dbReference type="GO" id="GO:0005783">
    <property type="term" value="C:endoplasmic reticulum"/>
    <property type="evidence" value="ECO:0007669"/>
    <property type="project" value="TreeGrafter"/>
</dbReference>
<feature type="transmembrane region" description="Helical" evidence="5">
    <location>
        <begin position="291"/>
        <end position="313"/>
    </location>
</feature>
<proteinExistence type="predicted"/>
<feature type="transmembrane region" description="Helical" evidence="5">
    <location>
        <begin position="70"/>
        <end position="92"/>
    </location>
</feature>
<dbReference type="GO" id="GO:0055085">
    <property type="term" value="P:transmembrane transport"/>
    <property type="evidence" value="ECO:0007669"/>
    <property type="project" value="InterPro"/>
</dbReference>
<dbReference type="Pfam" id="PF03547">
    <property type="entry name" value="Mem_trans"/>
    <property type="match status" value="2"/>
</dbReference>
<evidence type="ECO:0000256" key="6">
    <source>
        <dbReference type="SAM" id="SignalP"/>
    </source>
</evidence>
<organism evidence="7 8">
    <name type="scientific">Ambispora leptoticha</name>
    <dbReference type="NCBI Taxonomy" id="144679"/>
    <lineage>
        <taxon>Eukaryota</taxon>
        <taxon>Fungi</taxon>
        <taxon>Fungi incertae sedis</taxon>
        <taxon>Mucoromycota</taxon>
        <taxon>Glomeromycotina</taxon>
        <taxon>Glomeromycetes</taxon>
        <taxon>Archaeosporales</taxon>
        <taxon>Ambisporaceae</taxon>
        <taxon>Ambispora</taxon>
    </lineage>
</organism>
<keyword evidence="8" id="KW-1185">Reference proteome</keyword>
<name>A0A9N9D2T8_9GLOM</name>
<evidence type="ECO:0000256" key="5">
    <source>
        <dbReference type="SAM" id="Phobius"/>
    </source>
</evidence>
<keyword evidence="6" id="KW-0732">Signal</keyword>
<dbReference type="PANTHER" id="PTHR31794:SF4">
    <property type="entry name" value="AUXIN EFFLUX TRANSPORTER FAMILY PROTEIN (EUROFUNG)"/>
    <property type="match status" value="1"/>
</dbReference>
<dbReference type="OrthoDB" id="191139at2759"/>
<comment type="subcellular location">
    <subcellularLocation>
        <location evidence="1">Membrane</location>
        <topology evidence="1">Multi-pass membrane protein</topology>
    </subcellularLocation>
</comment>
<feature type="transmembrane region" description="Helical" evidence="5">
    <location>
        <begin position="259"/>
        <end position="279"/>
    </location>
</feature>
<sequence>MGFWSLLFVVSQSCAQILLMCATGYICAYKGIINPTVQKGISALSVAILTPCYLFSQIALAIDIEMLVRLWPIAAFLSLYVVVGTMLGLLGGKILRVSKPETNFIIVAIVFNNLTSINVSLLKNLQDTPAIQYFLIDEDDTPVDAVRRGISFALLATLLSNFLRKPILAKLINKILTIVKATRKMMNPPLYAAIGALIVGTIPTLKSQFFGSNAILYPTVTTTMINLGNLMIPVTLLLLGTQLYNNQPTRKNSEFFPTIGWVALSRFLLVPLLGIPLVYFTRSWYNYYDPMLWFVLMLLSTNPTAINCVNITHLTGTFEEEMSTLLFYTYLITAPILSFMVMLMIVLIENAKLS</sequence>
<comment type="caution">
    <text evidence="7">The sequence shown here is derived from an EMBL/GenBank/DDBJ whole genome shotgun (WGS) entry which is preliminary data.</text>
</comment>
<keyword evidence="2 5" id="KW-0812">Transmembrane</keyword>
<dbReference type="InterPro" id="IPR004776">
    <property type="entry name" value="Mem_transp_PIN-like"/>
</dbReference>
<feature type="transmembrane region" description="Helical" evidence="5">
    <location>
        <begin position="190"/>
        <end position="209"/>
    </location>
</feature>
<evidence type="ECO:0000313" key="8">
    <source>
        <dbReference type="Proteomes" id="UP000789508"/>
    </source>
</evidence>
<dbReference type="Proteomes" id="UP000789508">
    <property type="component" value="Unassembled WGS sequence"/>
</dbReference>
<feature type="chain" id="PRO_5040513065" evidence="6">
    <location>
        <begin position="16"/>
        <end position="354"/>
    </location>
</feature>
<reference evidence="7" key="1">
    <citation type="submission" date="2021-06" db="EMBL/GenBank/DDBJ databases">
        <authorList>
            <person name="Kallberg Y."/>
            <person name="Tangrot J."/>
            <person name="Rosling A."/>
        </authorList>
    </citation>
    <scope>NUCLEOTIDE SEQUENCE</scope>
    <source>
        <strain evidence="7">FL130A</strain>
    </source>
</reference>
<dbReference type="AlphaFoldDB" id="A0A9N9D2T8"/>
<feature type="transmembrane region" description="Helical" evidence="5">
    <location>
        <begin position="215"/>
        <end position="239"/>
    </location>
</feature>
<accession>A0A9N9D2T8</accession>
<feature type="transmembrane region" description="Helical" evidence="5">
    <location>
        <begin position="104"/>
        <end position="125"/>
    </location>
</feature>